<evidence type="ECO:0000313" key="4">
    <source>
        <dbReference type="Proteomes" id="UP000001635"/>
    </source>
</evidence>
<keyword evidence="2" id="KW-0812">Transmembrane</keyword>
<gene>
    <name evidence="3" type="ordered locus">Cycma_3297</name>
</gene>
<proteinExistence type="predicted"/>
<feature type="region of interest" description="Disordered" evidence="1">
    <location>
        <begin position="76"/>
        <end position="98"/>
    </location>
</feature>
<dbReference type="Proteomes" id="UP000001635">
    <property type="component" value="Chromosome"/>
</dbReference>
<organism evidence="3 4">
    <name type="scientific">Cyclobacterium marinum (strain ATCC 25205 / DSM 745 / LMG 13164 / NCIMB 1802)</name>
    <name type="common">Flectobacillus marinus</name>
    <dbReference type="NCBI Taxonomy" id="880070"/>
    <lineage>
        <taxon>Bacteria</taxon>
        <taxon>Pseudomonadati</taxon>
        <taxon>Bacteroidota</taxon>
        <taxon>Cytophagia</taxon>
        <taxon>Cytophagales</taxon>
        <taxon>Cyclobacteriaceae</taxon>
        <taxon>Cyclobacterium</taxon>
    </lineage>
</organism>
<reference evidence="4" key="1">
    <citation type="submission" date="2011-07" db="EMBL/GenBank/DDBJ databases">
        <title>The complete genome of Cyclobacterium marinum DSM 745.</title>
        <authorList>
            <person name="Lucas S."/>
            <person name="Han J."/>
            <person name="Lapidus A."/>
            <person name="Bruce D."/>
            <person name="Goodwin L."/>
            <person name="Pitluck S."/>
            <person name="Peters L."/>
            <person name="Kyrpides N."/>
            <person name="Mavromatis K."/>
            <person name="Ivanova N."/>
            <person name="Ovchinnikova G."/>
            <person name="Chertkov O."/>
            <person name="Detter J.C."/>
            <person name="Tapia R."/>
            <person name="Han C."/>
            <person name="Land M."/>
            <person name="Hauser L."/>
            <person name="Markowitz V."/>
            <person name="Cheng J.-F."/>
            <person name="Hugenholtz P."/>
            <person name="Woyke T."/>
            <person name="Wu D."/>
            <person name="Tindall B."/>
            <person name="Schuetze A."/>
            <person name="Brambilla E."/>
            <person name="Klenk H.-P."/>
            <person name="Eisen J.A."/>
        </authorList>
    </citation>
    <scope>NUCLEOTIDE SEQUENCE [LARGE SCALE GENOMIC DNA]</scope>
    <source>
        <strain evidence="4">ATCC 25205 / DSM 745 / LMG 13164 / NCIMB 1802</strain>
    </source>
</reference>
<evidence type="ECO:0000256" key="2">
    <source>
        <dbReference type="SAM" id="Phobius"/>
    </source>
</evidence>
<dbReference type="KEGG" id="cmr:Cycma_3297"/>
<protein>
    <submittedName>
        <fullName evidence="3">Uncharacterized protein</fullName>
    </submittedName>
</protein>
<keyword evidence="2" id="KW-0472">Membrane</keyword>
<evidence type="ECO:0000256" key="1">
    <source>
        <dbReference type="SAM" id="MobiDB-lite"/>
    </source>
</evidence>
<feature type="compositionally biased region" description="Basic residues" evidence="1">
    <location>
        <begin position="86"/>
        <end position="98"/>
    </location>
</feature>
<keyword evidence="2" id="KW-1133">Transmembrane helix</keyword>
<dbReference type="STRING" id="880070.Cycma_3297"/>
<dbReference type="EMBL" id="CP002955">
    <property type="protein sequence ID" value="AEL27021.1"/>
    <property type="molecule type" value="Genomic_DNA"/>
</dbReference>
<keyword evidence="4" id="KW-1185">Reference proteome</keyword>
<evidence type="ECO:0000313" key="3">
    <source>
        <dbReference type="EMBL" id="AEL27021.1"/>
    </source>
</evidence>
<dbReference type="AlphaFoldDB" id="G0IV30"/>
<name>G0IV30_CYCMS</name>
<feature type="transmembrane region" description="Helical" evidence="2">
    <location>
        <begin position="25"/>
        <end position="49"/>
    </location>
</feature>
<dbReference type="HOGENOM" id="CLU_2329056_0_0_10"/>
<sequence length="98" mass="11861">MEWIWKLYWNIFFEKTLDIFSSETVLVLFIGLFLFRGILWNVFTFLIALTCLRNPNIKFFSVDKIGSIKYERFSDHQIGNQSHQVNKQKRKNRNKPDK</sequence>
<accession>G0IV30</accession>